<dbReference type="Proteomes" id="UP000441208">
    <property type="component" value="Unassembled WGS sequence"/>
</dbReference>
<dbReference type="Gene3D" id="3.40.850.10">
    <property type="entry name" value="Kinesin motor domain"/>
    <property type="match status" value="1"/>
</dbReference>
<feature type="coiled-coil region" evidence="4">
    <location>
        <begin position="1539"/>
        <end position="1573"/>
    </location>
</feature>
<dbReference type="PANTHER" id="PTHR47117">
    <property type="entry name" value="STAR-RELATED LIPID TRANSFER PROTEIN 9"/>
    <property type="match status" value="1"/>
</dbReference>
<evidence type="ECO:0000256" key="2">
    <source>
        <dbReference type="ARBA" id="ARBA00022840"/>
    </source>
</evidence>
<name>A0A6A3TRY6_9STRA</name>
<evidence type="ECO:0000313" key="6">
    <source>
        <dbReference type="EMBL" id="KAE9139450.1"/>
    </source>
</evidence>
<gene>
    <name evidence="6" type="ORF">PF007_g1011</name>
</gene>
<dbReference type="GO" id="GO:0003777">
    <property type="term" value="F:microtubule motor activity"/>
    <property type="evidence" value="ECO:0007669"/>
    <property type="project" value="InterPro"/>
</dbReference>
<feature type="coiled-coil region" evidence="4">
    <location>
        <begin position="1369"/>
        <end position="1510"/>
    </location>
</feature>
<evidence type="ECO:0000313" key="7">
    <source>
        <dbReference type="Proteomes" id="UP000441208"/>
    </source>
</evidence>
<keyword evidence="2 3" id="KW-0067">ATP-binding</keyword>
<dbReference type="InterPro" id="IPR027417">
    <property type="entry name" value="P-loop_NTPase"/>
</dbReference>
<sequence length="1799" mass="199957">MDGHCDVSSSHRESKVRHRIFASDLDGVHELELNEEPMQDCEGDDDNQDDSELLLVDDSDGDFNELAAETSSLGSSDSGGFVCSEDQRTFTAVRVRPMLPSEKKNGYRAVIDMTVTSDGLMTRIVNPTALPPPLRGHASARYTSSKLPFEEFTSTTDLTNFPAQFTQEFRSDYTYWSYDRSPGHQVATQSTIYDELGVLALQTVVQGNNCSIFAYGQPSAGKTYSMMGNSGERASLPASVRTNGNVSGVRIPSALSVSERRGLIPRICQDLFAEIDEGKSSGSSYTAIMSYVEIYDERVYDLLSQATVKKPLKVREHPEDGAFVERARRVHVTSYSQVLGLIEEGHRTRSASSSHSTRSVRSHTVLFISLAQSSPADSAPRKSKLCMVDLAGSERVDRSDVSGLRVREAASVNRSLATLADVVGALAKRKSSRSIDGQRIFAPYRNSVLTRLLKDCLGGHAKTIMLGAISPCCAHYEESIATLRYIERARSVYSTVRIPDISGDMTLQLIDDASELKSSLSTLAQCSPLPSVNCGAPEHQDCLECNSGYQSPSNDQSTSLETDIQEMKAEFCDQDDDHELQKQAQTAELVLQRNAHLLNLVAIRRRSQALRKYRALNQWRTCASLHAIEELRMQPDKRKRELCGFGGQMHNDFSPQKSSGRKAGCPPLHNRTPTVEHRVVDRAQDVVAAVVAADAICCSVVQDFLFPDQPASAMLQRPSTTPSASLLELLASSSEFDRSGFCFDSNEEGNGCEHQLEELASPENWCSGDDEEVNLLTEFELTGMKEDSTILEDDSNVSPLLSLELCIGGNSMQSTLSLCVDSIDMARRALGPGVHNLRDNKGIAGGTGVECELLKYLDKKFIAMTRSLEDVMVTLQSCTQSPTCYELLESMVGKFCLQIIAKLCDQLPSAASACEAGRLQLETHLDQFSDRLRKLLPEVARDGDCMRSREANPAFVAATELLVMTERIKLVWNFAGHRKRERLLHMHALEAAAIKDRKMTAKIAALEERNVELSARCKTLVATSGRLKEPSSNDFDLAHLKHTSRIQIHSTVTLEQLEKECGAAAALKSGDNLGAKLAVEVARARDVQARNDDMLCRFATLNRALAAASARVTALEAENSRLNCGLIRSIDSENSSGNSVAAMEALNDRTTILQKELDYAHKYARELESQLASLKRVNVEQIAELKSVQALLSREKEARKRVDADLHQVKTQSDALVVDLKHQLADAQVQANELIAAEWAEHEKRWQSTNASLVEAQETNAELSIELFKVKADLRTALEEASQVEGESILHLVAIEELSASLKTQKETVEMCAEDAAAVQFAFKDFVSTQAAQISQLKRRICLDNQFQHELETKLAVAVQDRDEHILLLTQTEEALANALDREKMLRSQLEVSSAHDLEEINRVRAELHESTIEVASLREELTKLLDHSTLQSATIDNMKLEHAEVLEKCQQLELERDEQDLQYRVAATHIEAVHQEHAETAAEQLSRMERQLEGERQDCMATLETLQRQAHLFHKSQAQQHSIKMNYCSTIRDLKAQVKIETRMLSEAVKQAEEVQNQKEVLVQQHEQVALKLADQLQECRIDLNASTQRWIRAETRGVLLRISMEHLNRYLIESHEVCMMHLADVESSRLVKDRTTPESEQAVKEQLSSLDAWFDEVISSNQTTTEVQSANNNLAHDKELDKARDEDSAARSSLLKTLTDLSALTNELLIVCDATPDVNTRSNTQSIEWKSLTEHHNNGVGTRCLPQEVPTQKTSTCSEVAQLRKIVMKLKEALDAKDDILLFLDGKVKRLEQIASE</sequence>
<keyword evidence="3" id="KW-0505">Motor protein</keyword>
<keyword evidence="1 3" id="KW-0547">Nucleotide-binding</keyword>
<dbReference type="SUPFAM" id="SSF52540">
    <property type="entry name" value="P-loop containing nucleoside triphosphate hydrolases"/>
    <property type="match status" value="1"/>
</dbReference>
<evidence type="ECO:0000256" key="1">
    <source>
        <dbReference type="ARBA" id="ARBA00022741"/>
    </source>
</evidence>
<dbReference type="GO" id="GO:0008017">
    <property type="term" value="F:microtubule binding"/>
    <property type="evidence" value="ECO:0007669"/>
    <property type="project" value="InterPro"/>
</dbReference>
<dbReference type="InterPro" id="IPR019821">
    <property type="entry name" value="Kinesin_motor_CS"/>
</dbReference>
<protein>
    <recommendedName>
        <fullName evidence="5">Kinesin motor domain-containing protein</fullName>
    </recommendedName>
</protein>
<dbReference type="GO" id="GO:0005524">
    <property type="term" value="F:ATP binding"/>
    <property type="evidence" value="ECO:0007669"/>
    <property type="project" value="UniProtKB-UniRule"/>
</dbReference>
<dbReference type="PROSITE" id="PS50067">
    <property type="entry name" value="KINESIN_MOTOR_2"/>
    <property type="match status" value="1"/>
</dbReference>
<feature type="binding site" evidence="3">
    <location>
        <begin position="216"/>
        <end position="223"/>
    </location>
    <ligand>
        <name>ATP</name>
        <dbReference type="ChEBI" id="CHEBI:30616"/>
    </ligand>
</feature>
<reference evidence="6 7" key="1">
    <citation type="submission" date="2018-08" db="EMBL/GenBank/DDBJ databases">
        <title>Genomic investigation of the strawberry pathogen Phytophthora fragariae indicates pathogenicity is determined by transcriptional variation in three key races.</title>
        <authorList>
            <person name="Adams T.M."/>
            <person name="Armitage A.D."/>
            <person name="Sobczyk M.K."/>
            <person name="Bates H.J."/>
            <person name="Dunwell J.M."/>
            <person name="Nellist C.F."/>
            <person name="Harrison R.J."/>
        </authorList>
    </citation>
    <scope>NUCLEOTIDE SEQUENCE [LARGE SCALE GENOMIC DNA]</scope>
    <source>
        <strain evidence="6 7">NOV-71</strain>
    </source>
</reference>
<dbReference type="InterPro" id="IPR001752">
    <property type="entry name" value="Kinesin_motor_dom"/>
</dbReference>
<dbReference type="GO" id="GO:0007018">
    <property type="term" value="P:microtubule-based movement"/>
    <property type="evidence" value="ECO:0007669"/>
    <property type="project" value="InterPro"/>
</dbReference>
<dbReference type="SMART" id="SM00129">
    <property type="entry name" value="KISc"/>
    <property type="match status" value="1"/>
</dbReference>
<dbReference type="Pfam" id="PF00225">
    <property type="entry name" value="Kinesin"/>
    <property type="match status" value="1"/>
</dbReference>
<dbReference type="InterPro" id="IPR036961">
    <property type="entry name" value="Kinesin_motor_dom_sf"/>
</dbReference>
<proteinExistence type="inferred from homology"/>
<comment type="caution">
    <text evidence="6">The sequence shown here is derived from an EMBL/GenBank/DDBJ whole genome shotgun (WGS) entry which is preliminary data.</text>
</comment>
<dbReference type="EMBL" id="QXFZ01000023">
    <property type="protein sequence ID" value="KAE9139450.1"/>
    <property type="molecule type" value="Genomic_DNA"/>
</dbReference>
<evidence type="ECO:0000256" key="4">
    <source>
        <dbReference type="SAM" id="Coils"/>
    </source>
</evidence>
<organism evidence="6 7">
    <name type="scientific">Phytophthora fragariae</name>
    <dbReference type="NCBI Taxonomy" id="53985"/>
    <lineage>
        <taxon>Eukaryota</taxon>
        <taxon>Sar</taxon>
        <taxon>Stramenopiles</taxon>
        <taxon>Oomycota</taxon>
        <taxon>Peronosporomycetes</taxon>
        <taxon>Peronosporales</taxon>
        <taxon>Peronosporaceae</taxon>
        <taxon>Phytophthora</taxon>
    </lineage>
</organism>
<evidence type="ECO:0000259" key="5">
    <source>
        <dbReference type="PROSITE" id="PS50067"/>
    </source>
</evidence>
<dbReference type="PRINTS" id="PR00380">
    <property type="entry name" value="KINESINHEAVY"/>
</dbReference>
<accession>A0A6A3TRY6</accession>
<dbReference type="PROSITE" id="PS00411">
    <property type="entry name" value="KINESIN_MOTOR_1"/>
    <property type="match status" value="1"/>
</dbReference>
<evidence type="ECO:0000256" key="3">
    <source>
        <dbReference type="PROSITE-ProRule" id="PRU00283"/>
    </source>
</evidence>
<keyword evidence="4" id="KW-0175">Coiled coil</keyword>
<feature type="domain" description="Kinesin motor" evidence="5">
    <location>
        <begin position="88"/>
        <end position="492"/>
    </location>
</feature>
<comment type="similarity">
    <text evidence="3">Belongs to the TRAFAC class myosin-kinesin ATPase superfamily. Kinesin family.</text>
</comment>